<comment type="caution">
    <text evidence="10">The sequence shown here is derived from an EMBL/GenBank/DDBJ whole genome shotgun (WGS) entry which is preliminary data.</text>
</comment>
<feature type="domain" description="Peptidase S1" evidence="9">
    <location>
        <begin position="59"/>
        <end position="295"/>
    </location>
</feature>
<dbReference type="PROSITE" id="PS50240">
    <property type="entry name" value="TRYPSIN_DOM"/>
    <property type="match status" value="1"/>
</dbReference>
<comment type="function">
    <text evidence="5">Fibrinolytic activity; shows preferential cleavage of Arg-Gly bonds in all three fibrinogen chains. Contact with the caterpillars causes severe bleeding, due the anticoagulant effect of the protein.</text>
</comment>
<dbReference type="PANTHER" id="PTHR24260:SF134">
    <property type="entry name" value="AT07769P-RELATED"/>
    <property type="match status" value="1"/>
</dbReference>
<accession>A0ABD0SU46</accession>
<dbReference type="GO" id="GO:0008236">
    <property type="term" value="F:serine-type peptidase activity"/>
    <property type="evidence" value="ECO:0007669"/>
    <property type="project" value="UniProtKB-KW"/>
</dbReference>
<dbReference type="Proteomes" id="UP001549921">
    <property type="component" value="Unassembled WGS sequence"/>
</dbReference>
<dbReference type="InterPro" id="IPR018114">
    <property type="entry name" value="TRYPSIN_HIS"/>
</dbReference>
<evidence type="ECO:0000256" key="1">
    <source>
        <dbReference type="ARBA" id="ARBA00004239"/>
    </source>
</evidence>
<dbReference type="Pfam" id="PF00089">
    <property type="entry name" value="Trypsin"/>
    <property type="match status" value="1"/>
</dbReference>
<evidence type="ECO:0000313" key="10">
    <source>
        <dbReference type="EMBL" id="KAL0829279.1"/>
    </source>
</evidence>
<dbReference type="PRINTS" id="PR00722">
    <property type="entry name" value="CHYMOTRYPSIN"/>
</dbReference>
<name>A0ABD0SU46_LOXSC</name>
<comment type="subcellular location">
    <subcellularLocation>
        <location evidence="1">Secreted</location>
        <location evidence="1">Extracellular space</location>
    </subcellularLocation>
</comment>
<dbReference type="InterPro" id="IPR001314">
    <property type="entry name" value="Peptidase_S1A"/>
</dbReference>
<reference evidence="10 11" key="1">
    <citation type="submission" date="2024-06" db="EMBL/GenBank/DDBJ databases">
        <title>A chromosome-level genome assembly of beet webworm, Loxostege sticticalis.</title>
        <authorList>
            <person name="Zhang Y."/>
        </authorList>
    </citation>
    <scope>NUCLEOTIDE SEQUENCE [LARGE SCALE GENOMIC DNA]</scope>
    <source>
        <strain evidence="10">AQ028</strain>
        <tissue evidence="10">Male pupae</tissue>
    </source>
</reference>
<keyword evidence="7" id="KW-0645">Protease</keyword>
<evidence type="ECO:0000256" key="7">
    <source>
        <dbReference type="RuleBase" id="RU363034"/>
    </source>
</evidence>
<sequence>MRVVVLTVVALVACASALSEVPWPRGYHEEVGIPLAAKIKEAEEGLRASRSIEGFDDRIIGGVMSTPNAHPYFAGLLIDIVGWGGQSVCGSVVLSSNRLVTAAHCWQHSLQAWRFTAVLGTTMLYNGGTRISTTQVFMHPQYDPTSLVNDIAMIYLPRPVQLSASIRPVQLPWQIESFAGQWAVATGFGKTSDAQQGASPWQSTVHLQVISLAQCLNIVPHWANSVVDSTICTSGAGGVGVCGGDSGGPLVINRHGQTILVGISSFAAQNACQQGWPSGFVRVTSFLNFISQHMW</sequence>
<dbReference type="CDD" id="cd00190">
    <property type="entry name" value="Tryp_SPc"/>
    <property type="match status" value="1"/>
</dbReference>
<dbReference type="GO" id="GO:0005576">
    <property type="term" value="C:extracellular region"/>
    <property type="evidence" value="ECO:0007669"/>
    <property type="project" value="UniProtKB-SubCell"/>
</dbReference>
<keyword evidence="7" id="KW-0720">Serine protease</keyword>
<gene>
    <name evidence="10" type="ORF">ABMA28_004092</name>
</gene>
<keyword evidence="7" id="KW-0378">Hydrolase</keyword>
<organism evidence="10 11">
    <name type="scientific">Loxostege sticticalis</name>
    <name type="common">Beet webworm moth</name>
    <dbReference type="NCBI Taxonomy" id="481309"/>
    <lineage>
        <taxon>Eukaryota</taxon>
        <taxon>Metazoa</taxon>
        <taxon>Ecdysozoa</taxon>
        <taxon>Arthropoda</taxon>
        <taxon>Hexapoda</taxon>
        <taxon>Insecta</taxon>
        <taxon>Pterygota</taxon>
        <taxon>Neoptera</taxon>
        <taxon>Endopterygota</taxon>
        <taxon>Lepidoptera</taxon>
        <taxon>Glossata</taxon>
        <taxon>Ditrysia</taxon>
        <taxon>Pyraloidea</taxon>
        <taxon>Crambidae</taxon>
        <taxon>Pyraustinae</taxon>
        <taxon>Loxostege</taxon>
    </lineage>
</organism>
<evidence type="ECO:0000256" key="8">
    <source>
        <dbReference type="SAM" id="SignalP"/>
    </source>
</evidence>
<feature type="chain" id="PRO_5044874577" description="Peptidase S1 domain-containing protein" evidence="8">
    <location>
        <begin position="18"/>
        <end position="295"/>
    </location>
</feature>
<keyword evidence="2" id="KW-0800">Toxin</keyword>
<dbReference type="InterPro" id="IPR043504">
    <property type="entry name" value="Peptidase_S1_PA_chymotrypsin"/>
</dbReference>
<evidence type="ECO:0000256" key="6">
    <source>
        <dbReference type="ARBA" id="ARBA00084094"/>
    </source>
</evidence>
<dbReference type="Gene3D" id="2.40.10.10">
    <property type="entry name" value="Trypsin-like serine proteases"/>
    <property type="match status" value="1"/>
</dbReference>
<protein>
    <recommendedName>
        <fullName evidence="9">Peptidase S1 domain-containing protein</fullName>
    </recommendedName>
</protein>
<evidence type="ECO:0000313" key="11">
    <source>
        <dbReference type="Proteomes" id="UP001549921"/>
    </source>
</evidence>
<dbReference type="GO" id="GO:0090729">
    <property type="term" value="F:toxin activity"/>
    <property type="evidence" value="ECO:0007669"/>
    <property type="project" value="UniProtKB-KW"/>
</dbReference>
<dbReference type="InterPro" id="IPR009003">
    <property type="entry name" value="Peptidase_S1_PA"/>
</dbReference>
<dbReference type="GO" id="GO:0006508">
    <property type="term" value="P:proteolysis"/>
    <property type="evidence" value="ECO:0007669"/>
    <property type="project" value="UniProtKB-KW"/>
</dbReference>
<dbReference type="PROSITE" id="PS00135">
    <property type="entry name" value="TRYPSIN_SER"/>
    <property type="match status" value="1"/>
</dbReference>
<dbReference type="InterPro" id="IPR033116">
    <property type="entry name" value="TRYPSIN_SER"/>
</dbReference>
<keyword evidence="8" id="KW-0732">Signal</keyword>
<evidence type="ECO:0000256" key="3">
    <source>
        <dbReference type="ARBA" id="ARBA00023157"/>
    </source>
</evidence>
<proteinExistence type="predicted"/>
<dbReference type="InterPro" id="IPR051333">
    <property type="entry name" value="CLIP_Serine_Protease"/>
</dbReference>
<keyword evidence="3" id="KW-1015">Disulfide bond</keyword>
<dbReference type="PANTHER" id="PTHR24260">
    <property type="match status" value="1"/>
</dbReference>
<evidence type="ECO:0000256" key="2">
    <source>
        <dbReference type="ARBA" id="ARBA00022656"/>
    </source>
</evidence>
<dbReference type="PROSITE" id="PS00134">
    <property type="entry name" value="TRYPSIN_HIS"/>
    <property type="match status" value="1"/>
</dbReference>
<keyword evidence="6" id="KW-1205">Fibrinolytic toxin</keyword>
<dbReference type="SUPFAM" id="SSF50494">
    <property type="entry name" value="Trypsin-like serine proteases"/>
    <property type="match status" value="1"/>
</dbReference>
<evidence type="ECO:0000256" key="5">
    <source>
        <dbReference type="ARBA" id="ARBA00055534"/>
    </source>
</evidence>
<dbReference type="AlphaFoldDB" id="A0ABD0SU46"/>
<evidence type="ECO:0000256" key="4">
    <source>
        <dbReference type="ARBA" id="ARBA00023240"/>
    </source>
</evidence>
<dbReference type="InterPro" id="IPR001254">
    <property type="entry name" value="Trypsin_dom"/>
</dbReference>
<evidence type="ECO:0000259" key="9">
    <source>
        <dbReference type="PROSITE" id="PS50240"/>
    </source>
</evidence>
<dbReference type="EMBL" id="JBEDNZ010000015">
    <property type="protein sequence ID" value="KAL0829279.1"/>
    <property type="molecule type" value="Genomic_DNA"/>
</dbReference>
<dbReference type="SMART" id="SM00020">
    <property type="entry name" value="Tryp_SPc"/>
    <property type="match status" value="1"/>
</dbReference>
<keyword evidence="4" id="KW-1199">Hemostasis impairing toxin</keyword>
<dbReference type="FunFam" id="2.40.10.10:FF:000068">
    <property type="entry name" value="transmembrane protease serine 2"/>
    <property type="match status" value="1"/>
</dbReference>
<feature type="signal peptide" evidence="8">
    <location>
        <begin position="1"/>
        <end position="17"/>
    </location>
</feature>